<accession>A0A9P1H0H9</accession>
<keyword evidence="3" id="KW-1185">Reference proteome</keyword>
<dbReference type="OrthoDB" id="37659at2759"/>
<feature type="region of interest" description="Disordered" evidence="1">
    <location>
        <begin position="194"/>
        <end position="264"/>
    </location>
</feature>
<evidence type="ECO:0000313" key="2">
    <source>
        <dbReference type="EMBL" id="CAI4214335.1"/>
    </source>
</evidence>
<dbReference type="AlphaFoldDB" id="A0A9P1H0H9"/>
<protein>
    <submittedName>
        <fullName evidence="2">Uncharacterized protein</fullName>
    </submittedName>
</protein>
<evidence type="ECO:0000256" key="1">
    <source>
        <dbReference type="SAM" id="MobiDB-lite"/>
    </source>
</evidence>
<proteinExistence type="predicted"/>
<name>A0A9P1H0H9_9PEZI</name>
<reference evidence="2" key="1">
    <citation type="submission" date="2022-11" db="EMBL/GenBank/DDBJ databases">
        <authorList>
            <person name="Scott C."/>
            <person name="Bruce N."/>
        </authorList>
    </citation>
    <scope>NUCLEOTIDE SEQUENCE</scope>
</reference>
<dbReference type="EMBL" id="CALLCH030000011">
    <property type="protein sequence ID" value="CAI4214335.1"/>
    <property type="molecule type" value="Genomic_DNA"/>
</dbReference>
<sequence>MGGALANPVVTSRSQAAEAEIETLSQDDGVGIEWTGSIFPGEDPVTLYGTVEVILAAILALNPNYQPDPLSTSSDISSGSEPSWELSIGNESASDIEKRQAVTYSVGCAPMATALKPGMGEFNDGTSIPCRDAAVMLTWMHDRCCRYSFGISAHVYPSHRDYSVWLGYGNCNHAVNRRPSTYPYPGEQEALAHHHETTQEEALPNTSYPTQPRARSPTPPSSGKAAGPTAEEPFNFPSDAPPPAYTPQQGSSSSSSRAKPIAIPQNGSGAISPFILAYPPSLLAHGITSEGWYAFQRTISAFLTANV</sequence>
<organism evidence="2 3">
    <name type="scientific">Parascedosporium putredinis</name>
    <dbReference type="NCBI Taxonomy" id="1442378"/>
    <lineage>
        <taxon>Eukaryota</taxon>
        <taxon>Fungi</taxon>
        <taxon>Dikarya</taxon>
        <taxon>Ascomycota</taxon>
        <taxon>Pezizomycotina</taxon>
        <taxon>Sordariomycetes</taxon>
        <taxon>Hypocreomycetidae</taxon>
        <taxon>Microascales</taxon>
        <taxon>Microascaceae</taxon>
        <taxon>Parascedosporium</taxon>
    </lineage>
</organism>
<comment type="caution">
    <text evidence="2">The sequence shown here is derived from an EMBL/GenBank/DDBJ whole genome shotgun (WGS) entry which is preliminary data.</text>
</comment>
<evidence type="ECO:0000313" key="3">
    <source>
        <dbReference type="Proteomes" id="UP000838763"/>
    </source>
</evidence>
<gene>
    <name evidence="2" type="ORF">PPNO1_LOCUS4064</name>
</gene>
<dbReference type="Proteomes" id="UP000838763">
    <property type="component" value="Unassembled WGS sequence"/>
</dbReference>